<gene>
    <name evidence="1" type="ORF">DXC17_17425</name>
</gene>
<reference evidence="1 2" key="1">
    <citation type="submission" date="2018-08" db="EMBL/GenBank/DDBJ databases">
        <title>A genome reference for cultivated species of the human gut microbiota.</title>
        <authorList>
            <person name="Zou Y."/>
            <person name="Xue W."/>
            <person name="Luo G."/>
        </authorList>
    </citation>
    <scope>NUCLEOTIDE SEQUENCE [LARGE SCALE GENOMIC DNA]</scope>
    <source>
        <strain evidence="1 2">OM08-14</strain>
    </source>
</reference>
<dbReference type="RefSeq" id="WP_117748699.1">
    <property type="nucleotide sequence ID" value="NZ_CAUDCD010000010.1"/>
</dbReference>
<evidence type="ECO:0000313" key="2">
    <source>
        <dbReference type="Proteomes" id="UP000260780"/>
    </source>
</evidence>
<protein>
    <submittedName>
        <fullName evidence="1">Uncharacterized protein</fullName>
    </submittedName>
</protein>
<organism evidence="1 2">
    <name type="scientific">Phocaeicola plebeius</name>
    <dbReference type="NCBI Taxonomy" id="310297"/>
    <lineage>
        <taxon>Bacteria</taxon>
        <taxon>Pseudomonadati</taxon>
        <taxon>Bacteroidota</taxon>
        <taxon>Bacteroidia</taxon>
        <taxon>Bacteroidales</taxon>
        <taxon>Bacteroidaceae</taxon>
        <taxon>Phocaeicola</taxon>
    </lineage>
</organism>
<comment type="caution">
    <text evidence="1">The sequence shown here is derived from an EMBL/GenBank/DDBJ whole genome shotgun (WGS) entry which is preliminary data.</text>
</comment>
<dbReference type="AlphaFoldDB" id="A0A3E4VVH3"/>
<proteinExistence type="predicted"/>
<dbReference type="EMBL" id="QSTF01000083">
    <property type="protein sequence ID" value="RGM33861.1"/>
    <property type="molecule type" value="Genomic_DNA"/>
</dbReference>
<evidence type="ECO:0000313" key="1">
    <source>
        <dbReference type="EMBL" id="RGM33861.1"/>
    </source>
</evidence>
<name>A0A3E4VVH3_9BACT</name>
<sequence>MKTNMLIFILIIIVTCFSCSSNKKIVVEQIDSNYPIILVKGKNVNKISTIKFPLVFNISTSFFDKSAKLGSIGYLHNSLLLKKATWMAGAILYNPKSDDLQPVKRLQKISFIKNEFVVYTRHSVSYHKNDELGRFFQSYCDYMNENHKDTLHIESIQQLKNKNPDLVNAFLEGDSLLFRVYYNHNLVPYTYPVRVK</sequence>
<accession>A0A3E4VVH3</accession>
<dbReference type="Proteomes" id="UP000260780">
    <property type="component" value="Unassembled WGS sequence"/>
</dbReference>